<proteinExistence type="predicted"/>
<dbReference type="EMBL" id="JAKJPO010000001">
    <property type="protein sequence ID" value="MCF7220346.1"/>
    <property type="molecule type" value="Genomic_DNA"/>
</dbReference>
<reference evidence="2" key="1">
    <citation type="submission" date="2022-01" db="EMBL/GenBank/DDBJ databases">
        <title>Lysobacter chinensis sp. nov., a bacterium isolated from cow dung compost.</title>
        <authorList>
            <person name="Zhou L.Y."/>
        </authorList>
    </citation>
    <scope>NUCLEOTIDE SEQUENCE [LARGE SCALE GENOMIC DNA]</scope>
    <source>
        <strain evidence="2">TLK-CK17</strain>
    </source>
</reference>
<reference evidence="1 2" key="3">
    <citation type="submission" date="2022-01" db="EMBL/GenBank/DDBJ databases">
        <authorList>
            <person name="Zhou L.Y."/>
        </authorList>
    </citation>
    <scope>NUCLEOTIDE SEQUENCE [LARGE SCALE GENOMIC DNA]</scope>
    <source>
        <strain evidence="1 2">TLK-CK17</strain>
    </source>
</reference>
<comment type="caution">
    <text evidence="1">The sequence shown here is derived from an EMBL/GenBank/DDBJ whole genome shotgun (WGS) entry which is preliminary data.</text>
</comment>
<accession>A0ABS9HPB9</accession>
<dbReference type="RefSeq" id="WP_237052736.1">
    <property type="nucleotide sequence ID" value="NZ_JAKJPO010000001.1"/>
</dbReference>
<keyword evidence="2" id="KW-1185">Reference proteome</keyword>
<protein>
    <submittedName>
        <fullName evidence="1">Uncharacterized protein</fullName>
    </submittedName>
</protein>
<sequence length="96" mass="10420">MPIVRIRVFGSETDTGSLITVLHGLDGVERVEQVADLMPHMDDEDSSSAGLPGDLGPGMRAIEVEVSDHVKAEQVREIAARTSELLDANVEFVEDF</sequence>
<reference evidence="1 2" key="2">
    <citation type="submission" date="2022-01" db="EMBL/GenBank/DDBJ databases">
        <title>Lysobacter chinensis sp. nov., a bacterium isolated from cow dung compost.</title>
        <authorList>
            <person name="Liu Y."/>
        </authorList>
    </citation>
    <scope>NUCLEOTIDE SEQUENCE [LARGE SCALE GENOMIC DNA]</scope>
    <source>
        <strain evidence="1 2">TLK-CK17</strain>
    </source>
</reference>
<evidence type="ECO:0000313" key="1">
    <source>
        <dbReference type="EMBL" id="MCF7220346.1"/>
    </source>
</evidence>
<name>A0ABS9HPB9_9GAMM</name>
<evidence type="ECO:0000313" key="2">
    <source>
        <dbReference type="Proteomes" id="UP001430796"/>
    </source>
</evidence>
<organism evidence="1 2">
    <name type="scientific">Marilutibacter chinensis</name>
    <dbReference type="NCBI Taxonomy" id="2912247"/>
    <lineage>
        <taxon>Bacteria</taxon>
        <taxon>Pseudomonadati</taxon>
        <taxon>Pseudomonadota</taxon>
        <taxon>Gammaproteobacteria</taxon>
        <taxon>Lysobacterales</taxon>
        <taxon>Lysobacteraceae</taxon>
        <taxon>Marilutibacter</taxon>
    </lineage>
</organism>
<gene>
    <name evidence="1" type="ORF">L3V18_00875</name>
</gene>
<dbReference type="Proteomes" id="UP001430796">
    <property type="component" value="Unassembled WGS sequence"/>
</dbReference>